<dbReference type="SMART" id="SM01134">
    <property type="entry name" value="DeoRC"/>
    <property type="match status" value="1"/>
</dbReference>
<keyword evidence="6" id="KW-1185">Reference proteome</keyword>
<organism evidence="5 6">
    <name type="scientific">Cohnella lupini</name>
    <dbReference type="NCBI Taxonomy" id="1294267"/>
    <lineage>
        <taxon>Bacteria</taxon>
        <taxon>Bacillati</taxon>
        <taxon>Bacillota</taxon>
        <taxon>Bacilli</taxon>
        <taxon>Bacillales</taxon>
        <taxon>Paenibacillaceae</taxon>
        <taxon>Cohnella</taxon>
    </lineage>
</organism>
<sequence length="251" mass="27413">MSSGLNERQQRIVDELKYKGEVKISDLKERFEVTDMTVRRDLEKLEKIGELKRTFGGAILTSKDVALRERSVVRMAEKERIGRKAALLVAPGDSIFIDGGSTTLQVARNLPEHSKITVVTNAINVAAELSERKIPTIVIGGVLIETTNSMVGQVAIESLSRMAFDKAFLGGTGVDPIHGLSNSNMHEAEIKRLAIRKAKEAYVVMDHSKFGASMLFSFATLSDIHAIITDQVPDESLDMACQAADTSVILA</sequence>
<dbReference type="Gene3D" id="3.40.50.1360">
    <property type="match status" value="1"/>
</dbReference>
<accession>A0A3D9I644</accession>
<dbReference type="InterPro" id="IPR001034">
    <property type="entry name" value="DeoR_HTH"/>
</dbReference>
<protein>
    <submittedName>
        <fullName evidence="5">DeoR family transcriptional regulator</fullName>
    </submittedName>
</protein>
<dbReference type="PROSITE" id="PS51000">
    <property type="entry name" value="HTH_DEOR_2"/>
    <property type="match status" value="1"/>
</dbReference>
<evidence type="ECO:0000256" key="2">
    <source>
        <dbReference type="ARBA" id="ARBA00023125"/>
    </source>
</evidence>
<dbReference type="InterPro" id="IPR036388">
    <property type="entry name" value="WH-like_DNA-bd_sf"/>
</dbReference>
<dbReference type="GO" id="GO:0003700">
    <property type="term" value="F:DNA-binding transcription factor activity"/>
    <property type="evidence" value="ECO:0007669"/>
    <property type="project" value="InterPro"/>
</dbReference>
<dbReference type="SUPFAM" id="SSF100950">
    <property type="entry name" value="NagB/RpiA/CoA transferase-like"/>
    <property type="match status" value="1"/>
</dbReference>
<dbReference type="PANTHER" id="PTHR30363:SF44">
    <property type="entry name" value="AGA OPERON TRANSCRIPTIONAL REPRESSOR-RELATED"/>
    <property type="match status" value="1"/>
</dbReference>
<comment type="caution">
    <text evidence="5">The sequence shown here is derived from an EMBL/GenBank/DDBJ whole genome shotgun (WGS) entry which is preliminary data.</text>
</comment>
<evidence type="ECO:0000313" key="6">
    <source>
        <dbReference type="Proteomes" id="UP000256869"/>
    </source>
</evidence>
<dbReference type="Pfam" id="PF08220">
    <property type="entry name" value="HTH_DeoR"/>
    <property type="match status" value="1"/>
</dbReference>
<proteinExistence type="predicted"/>
<dbReference type="Gene3D" id="1.10.10.10">
    <property type="entry name" value="Winged helix-like DNA-binding domain superfamily/Winged helix DNA-binding domain"/>
    <property type="match status" value="1"/>
</dbReference>
<keyword evidence="2" id="KW-0238">DNA-binding</keyword>
<evidence type="ECO:0000256" key="1">
    <source>
        <dbReference type="ARBA" id="ARBA00023015"/>
    </source>
</evidence>
<dbReference type="InterPro" id="IPR036390">
    <property type="entry name" value="WH_DNA-bd_sf"/>
</dbReference>
<dbReference type="Pfam" id="PF00455">
    <property type="entry name" value="DeoRC"/>
    <property type="match status" value="1"/>
</dbReference>
<name>A0A3D9I644_9BACL</name>
<dbReference type="InterPro" id="IPR050313">
    <property type="entry name" value="Carb_Metab_HTH_regulators"/>
</dbReference>
<dbReference type="PROSITE" id="PS00894">
    <property type="entry name" value="HTH_DEOR_1"/>
    <property type="match status" value="1"/>
</dbReference>
<dbReference type="PANTHER" id="PTHR30363">
    <property type="entry name" value="HTH-TYPE TRANSCRIPTIONAL REGULATOR SRLR-RELATED"/>
    <property type="match status" value="1"/>
</dbReference>
<evidence type="ECO:0000313" key="5">
    <source>
        <dbReference type="EMBL" id="RED57243.1"/>
    </source>
</evidence>
<dbReference type="EMBL" id="QRDY01000011">
    <property type="protein sequence ID" value="RED57243.1"/>
    <property type="molecule type" value="Genomic_DNA"/>
</dbReference>
<dbReference type="SUPFAM" id="SSF46785">
    <property type="entry name" value="Winged helix' DNA-binding domain"/>
    <property type="match status" value="1"/>
</dbReference>
<dbReference type="SMART" id="SM00420">
    <property type="entry name" value="HTH_DEOR"/>
    <property type="match status" value="1"/>
</dbReference>
<dbReference type="GO" id="GO:0003677">
    <property type="term" value="F:DNA binding"/>
    <property type="evidence" value="ECO:0007669"/>
    <property type="project" value="UniProtKB-KW"/>
</dbReference>
<keyword evidence="1" id="KW-0805">Transcription regulation</keyword>
<evidence type="ECO:0000256" key="3">
    <source>
        <dbReference type="ARBA" id="ARBA00023163"/>
    </source>
</evidence>
<dbReference type="Proteomes" id="UP000256869">
    <property type="component" value="Unassembled WGS sequence"/>
</dbReference>
<evidence type="ECO:0000259" key="4">
    <source>
        <dbReference type="PROSITE" id="PS51000"/>
    </source>
</evidence>
<dbReference type="InterPro" id="IPR018356">
    <property type="entry name" value="Tscrpt_reg_HTH_DeoR_CS"/>
</dbReference>
<keyword evidence="3" id="KW-0804">Transcription</keyword>
<feature type="domain" description="HTH deoR-type" evidence="4">
    <location>
        <begin position="5"/>
        <end position="60"/>
    </location>
</feature>
<dbReference type="InterPro" id="IPR014036">
    <property type="entry name" value="DeoR-like_C"/>
</dbReference>
<reference evidence="5 6" key="1">
    <citation type="submission" date="2018-07" db="EMBL/GenBank/DDBJ databases">
        <title>Genomic Encyclopedia of Type Strains, Phase III (KMG-III): the genomes of soil and plant-associated and newly described type strains.</title>
        <authorList>
            <person name="Whitman W."/>
        </authorList>
    </citation>
    <scope>NUCLEOTIDE SEQUENCE [LARGE SCALE GENOMIC DNA]</scope>
    <source>
        <strain evidence="5 6">CECT 8236</strain>
    </source>
</reference>
<dbReference type="AlphaFoldDB" id="A0A3D9I644"/>
<dbReference type="OrthoDB" id="9797223at2"/>
<gene>
    <name evidence="5" type="ORF">DFP95_111158</name>
</gene>
<dbReference type="InterPro" id="IPR037171">
    <property type="entry name" value="NagB/RpiA_transferase-like"/>
</dbReference>
<dbReference type="RefSeq" id="WP_115994136.1">
    <property type="nucleotide sequence ID" value="NZ_QRDY01000011.1"/>
</dbReference>
<dbReference type="PRINTS" id="PR00037">
    <property type="entry name" value="HTHLACR"/>
</dbReference>